<dbReference type="GO" id="GO:0006629">
    <property type="term" value="P:lipid metabolic process"/>
    <property type="evidence" value="ECO:0007669"/>
    <property type="project" value="InterPro"/>
</dbReference>
<feature type="chain" id="PRO_5012488458" description="Altered inheritance of mitochondria protein 6" evidence="2">
    <location>
        <begin position="26"/>
        <end position="260"/>
    </location>
</feature>
<name>A0A223NS93_9SPHI</name>
<organism evidence="3 4">
    <name type="scientific">Mucilaginibacter xinganensis</name>
    <dbReference type="NCBI Taxonomy" id="1234841"/>
    <lineage>
        <taxon>Bacteria</taxon>
        <taxon>Pseudomonadati</taxon>
        <taxon>Bacteroidota</taxon>
        <taxon>Sphingobacteriia</taxon>
        <taxon>Sphingobacteriales</taxon>
        <taxon>Sphingobacteriaceae</taxon>
        <taxon>Mucilaginibacter</taxon>
    </lineage>
</organism>
<reference evidence="3 4" key="1">
    <citation type="submission" date="2017-08" db="EMBL/GenBank/DDBJ databases">
        <title>Complete genome sequence of Mucilaginibacter sp. strain BJC16-A31.</title>
        <authorList>
            <consortium name="Henan University of Science and Technology"/>
            <person name="You X."/>
        </authorList>
    </citation>
    <scope>NUCLEOTIDE SEQUENCE [LARGE SCALE GENOMIC DNA]</scope>
    <source>
        <strain evidence="3 4">BJC16-A31</strain>
    </source>
</reference>
<keyword evidence="2" id="KW-0732">Signal</keyword>
<feature type="signal peptide" evidence="2">
    <location>
        <begin position="1"/>
        <end position="25"/>
    </location>
</feature>
<dbReference type="PANTHER" id="PTHR31571">
    <property type="entry name" value="ALTERED INHERITANCE OF MITOCHONDRIA PROTEIN 6"/>
    <property type="match status" value="1"/>
</dbReference>
<dbReference type="OrthoDB" id="9794455at2"/>
<keyword evidence="4" id="KW-1185">Reference proteome</keyword>
<gene>
    <name evidence="3" type="ORF">MuYL_0807</name>
</gene>
<dbReference type="GO" id="GO:0008081">
    <property type="term" value="F:phosphoric diester hydrolase activity"/>
    <property type="evidence" value="ECO:0007669"/>
    <property type="project" value="InterPro"/>
</dbReference>
<dbReference type="SUPFAM" id="SSF51695">
    <property type="entry name" value="PLC-like phosphodiesterases"/>
    <property type="match status" value="1"/>
</dbReference>
<dbReference type="RefSeq" id="WP_094569263.1">
    <property type="nucleotide sequence ID" value="NZ_CP022743.1"/>
</dbReference>
<dbReference type="PROSITE" id="PS51257">
    <property type="entry name" value="PROKAR_LIPOPROTEIN"/>
    <property type="match status" value="1"/>
</dbReference>
<dbReference type="InterPro" id="IPR017946">
    <property type="entry name" value="PLC-like_Pdiesterase_TIM-brl"/>
</dbReference>
<evidence type="ECO:0000313" key="4">
    <source>
        <dbReference type="Proteomes" id="UP000215002"/>
    </source>
</evidence>
<evidence type="ECO:0000256" key="2">
    <source>
        <dbReference type="SAM" id="SignalP"/>
    </source>
</evidence>
<dbReference type="Proteomes" id="UP000215002">
    <property type="component" value="Chromosome"/>
</dbReference>
<proteinExistence type="predicted"/>
<sequence>MNKLKSILSLIALSFALSSCLTSNKDYTPADAHSHNDYKNSIPFYRAYDAGFGSIEADVFAVNGQLLVAHSEKEITPSRSLKRLYLDPLIAKFKRDTTRKLRLLIEIKKDYTITLPLVIEELKPLSQYLDYPGHTGRLSIVMTGAVPPGEVMLNYPAWLNFDVGHVGGFTPQQLTKIGLISVPFSHFSTWNGERDISQPDVDRLRSIIDSAHAVGKKIRFWDTPDNPACWKELIRLHSDVIGTDKINELAIYLNNKAYLE</sequence>
<accession>A0A223NS93</accession>
<evidence type="ECO:0000313" key="3">
    <source>
        <dbReference type="EMBL" id="ASU32707.1"/>
    </source>
</evidence>
<dbReference type="EMBL" id="CP022743">
    <property type="protein sequence ID" value="ASU32707.1"/>
    <property type="molecule type" value="Genomic_DNA"/>
</dbReference>
<dbReference type="PANTHER" id="PTHR31571:SF1">
    <property type="entry name" value="ALTERED INHERITANCE OF MITOCHONDRIA PROTEIN 6"/>
    <property type="match status" value="1"/>
</dbReference>
<dbReference type="KEGG" id="muc:MuYL_0807"/>
<evidence type="ECO:0000256" key="1">
    <source>
        <dbReference type="ARBA" id="ARBA00014286"/>
    </source>
</evidence>
<protein>
    <recommendedName>
        <fullName evidence="1">Altered inheritance of mitochondria protein 6</fullName>
    </recommendedName>
</protein>
<dbReference type="InterPro" id="IPR051236">
    <property type="entry name" value="HAT_RTT109-like"/>
</dbReference>
<dbReference type="AlphaFoldDB" id="A0A223NS93"/>